<accession>A0A2P1JWY1</accession>
<name>A0A2P1JWY1_9CAUD</name>
<evidence type="ECO:0000313" key="2">
    <source>
        <dbReference type="Proteomes" id="UP000241054"/>
    </source>
</evidence>
<evidence type="ECO:0000313" key="1">
    <source>
        <dbReference type="EMBL" id="AVO24840.1"/>
    </source>
</evidence>
<sequence>MADYSHTDHLLGEPAEPIAELADREGFEPLGSVSADQPIATFTAEGEDKPLYPWQAQVVRTVQARREVSFSLQFPRQPQPRPPLWLAQLFGLVVTPAPPTVSEAAVDVWDALRVLLRVVWVAVRGAAQAAADRVLDWWFDVVYGAFDRWDLLRGWGWRRQLVGPTVRLWSASFIYQYTVPRRRETWREWLRRQAGLPLAVWRG</sequence>
<dbReference type="EMBL" id="MG962364">
    <property type="protein sequence ID" value="AVO24840.1"/>
    <property type="molecule type" value="Genomic_DNA"/>
</dbReference>
<gene>
    <name evidence="1" type="primary">87</name>
    <name evidence="1" type="ORF">SEA_DEBY_87</name>
</gene>
<protein>
    <submittedName>
        <fullName evidence="1">Uncharacterized protein</fullName>
    </submittedName>
</protein>
<organism evidence="1 2">
    <name type="scientific">Mycobacterium phage Deby</name>
    <dbReference type="NCBI Taxonomy" id="2094130"/>
    <lineage>
        <taxon>Viruses</taxon>
        <taxon>Duplodnaviria</taxon>
        <taxon>Heunggongvirae</taxon>
        <taxon>Uroviricota</taxon>
        <taxon>Caudoviricetes</taxon>
        <taxon>Weiservirinae</taxon>
        <taxon>Anayavirus</taxon>
        <taxon>Anayavirus angelica</taxon>
    </lineage>
</organism>
<reference evidence="1 2" key="1">
    <citation type="submission" date="2018-02" db="EMBL/GenBank/DDBJ databases">
        <authorList>
            <person name="Dabrian K."/>
            <person name="Desai R."/>
            <person name="Jones K."/>
            <person name="Ngo R."/>
            <person name="Park D."/>
            <person name="Sakaji E."/>
            <person name="Sun Y."/>
            <person name="Tan B."/>
            <person name="Lund A.J."/>
            <person name="Freise A."/>
            <person name="Reddi K."/>
            <person name="Moberg-Parker J."/>
            <person name="Garlena R.A."/>
            <person name="Russell D.A."/>
            <person name="Pope W.H."/>
            <person name="Jacobs-Sera D."/>
            <person name="Hendrix R.W."/>
            <person name="Hatfull G.F."/>
        </authorList>
    </citation>
    <scope>NUCLEOTIDE SEQUENCE [LARGE SCALE GENOMIC DNA]</scope>
</reference>
<dbReference type="Proteomes" id="UP000241054">
    <property type="component" value="Segment"/>
</dbReference>
<proteinExistence type="predicted"/>